<gene>
    <name evidence="10" type="ORF">ACHHYP_13056</name>
</gene>
<dbReference type="EMBL" id="JNBR01001841">
    <property type="protein sequence ID" value="OQR84671.1"/>
    <property type="molecule type" value="Genomic_DNA"/>
</dbReference>
<feature type="binding site" evidence="8">
    <location>
        <begin position="202"/>
        <end position="206"/>
    </location>
    <ligand>
        <name>ATP</name>
        <dbReference type="ChEBI" id="CHEBI:30616"/>
    </ligand>
</feature>
<dbReference type="Pfam" id="PF01256">
    <property type="entry name" value="Carb_kinase"/>
    <property type="match status" value="1"/>
</dbReference>
<evidence type="ECO:0000256" key="1">
    <source>
        <dbReference type="ARBA" id="ARBA00022553"/>
    </source>
</evidence>
<dbReference type="PANTHER" id="PTHR12592:SF0">
    <property type="entry name" value="ATP-DEPENDENT (S)-NAD(P)H-HYDRATE DEHYDRATASE"/>
    <property type="match status" value="1"/>
</dbReference>
<feature type="binding site" evidence="8">
    <location>
        <begin position="221"/>
        <end position="230"/>
    </location>
    <ligand>
        <name>ATP</name>
        <dbReference type="ChEBI" id="CHEBI:30616"/>
    </ligand>
</feature>
<keyword evidence="11" id="KW-1185">Reference proteome</keyword>
<dbReference type="FunFam" id="3.40.1190.20:FF:000023">
    <property type="entry name" value="ATP-dependent (S)-NAD(P)H-hydrate dehydratase"/>
    <property type="match status" value="1"/>
</dbReference>
<comment type="function">
    <text evidence="8">Catalyzes the dehydration of the S-form of NAD(P)HX at the expense of ATP, which is converted to ADP. Together with NAD(P)HX epimerase, which catalyzes the epimerization of the S- and R-forms, the enzyme allows the repair of both epimers of NAD(P)HX, a damaged form of NAD(P)H that is a result of enzymatic or heat-dependent hydration.</text>
</comment>
<evidence type="ECO:0000256" key="4">
    <source>
        <dbReference type="ARBA" id="ARBA00022857"/>
    </source>
</evidence>
<keyword evidence="3 8" id="KW-0067">ATP-binding</keyword>
<dbReference type="GO" id="GO:0005524">
    <property type="term" value="F:ATP binding"/>
    <property type="evidence" value="ECO:0007669"/>
    <property type="project" value="UniProtKB-KW"/>
</dbReference>
<evidence type="ECO:0000259" key="9">
    <source>
        <dbReference type="PROSITE" id="PS51383"/>
    </source>
</evidence>
<reference evidence="10 11" key="1">
    <citation type="journal article" date="2014" name="Genome Biol. Evol.">
        <title>The secreted proteins of Achlya hypogyna and Thraustotheca clavata identify the ancestral oomycete secretome and reveal gene acquisitions by horizontal gene transfer.</title>
        <authorList>
            <person name="Misner I."/>
            <person name="Blouin N."/>
            <person name="Leonard G."/>
            <person name="Richards T.A."/>
            <person name="Lane C.E."/>
        </authorList>
    </citation>
    <scope>NUCLEOTIDE SEQUENCE [LARGE SCALE GENOMIC DNA]</scope>
    <source>
        <strain evidence="10 11">ATCC 48635</strain>
    </source>
</reference>
<evidence type="ECO:0000313" key="11">
    <source>
        <dbReference type="Proteomes" id="UP000243579"/>
    </source>
</evidence>
<comment type="caution">
    <text evidence="10">The sequence shown here is derived from an EMBL/GenBank/DDBJ whole genome shotgun (WGS) entry which is preliminary data.</text>
</comment>
<dbReference type="AlphaFoldDB" id="A0A1V9YG39"/>
<evidence type="ECO:0000256" key="3">
    <source>
        <dbReference type="ARBA" id="ARBA00022840"/>
    </source>
</evidence>
<keyword evidence="6 8" id="KW-0456">Lyase</keyword>
<evidence type="ECO:0000256" key="7">
    <source>
        <dbReference type="ARBA" id="ARBA00047472"/>
    </source>
</evidence>
<keyword evidence="4" id="KW-0521">NADP</keyword>
<feature type="binding site" evidence="8">
    <location>
        <begin position="160"/>
        <end position="166"/>
    </location>
    <ligand>
        <name>(6S)-NADPHX</name>
        <dbReference type="ChEBI" id="CHEBI:64076"/>
    </ligand>
</feature>
<evidence type="ECO:0000256" key="2">
    <source>
        <dbReference type="ARBA" id="ARBA00022741"/>
    </source>
</evidence>
<dbReference type="GO" id="GO:0110051">
    <property type="term" value="P:metabolite repair"/>
    <property type="evidence" value="ECO:0007669"/>
    <property type="project" value="TreeGrafter"/>
</dbReference>
<dbReference type="Gene3D" id="3.40.1190.20">
    <property type="match status" value="1"/>
</dbReference>
<dbReference type="STRING" id="1202772.A0A1V9YG39"/>
<sequence>MTSPAAIAAVRLAIPPLSKELHKGQYGKIGIIGGSLEYTGAPYYAGISALKTGVDLCHVFCTKEAAIPIKCYSPELIVHPLLTPDADAIIKITAVLPRLDALILGPGLGREPFVMSLTKQVIAAAKARNMPLVLDGDALFLLSTDLSLVHGYPRAVLTPNIVEFGRLCVALGLLQTLDLALTKLIPPSQVATKLGNVAILLKGSQDVASDGVSTLTNSLDGSPRRCGGQGDVAAGTVGAFLAWHSSQQATDRAGSDLNPMLVAAMGGSLLTRQSSTLAFAKKGRSMTTPDVINCIGAAFQTLYDR</sequence>
<feature type="domain" description="YjeF C-terminal" evidence="9">
    <location>
        <begin position="6"/>
        <end position="302"/>
    </location>
</feature>
<accession>A0A1V9YG39</accession>
<dbReference type="OrthoDB" id="8110916at2759"/>
<dbReference type="HAMAP" id="MF_01965">
    <property type="entry name" value="NADHX_dehydratase"/>
    <property type="match status" value="1"/>
</dbReference>
<dbReference type="PANTHER" id="PTHR12592">
    <property type="entry name" value="ATP-DEPENDENT (S)-NAD(P)H-HYDRATE DEHYDRATASE FAMILY MEMBER"/>
    <property type="match status" value="1"/>
</dbReference>
<keyword evidence="5 8" id="KW-0520">NAD</keyword>
<proteinExistence type="inferred from homology"/>
<comment type="catalytic activity">
    <reaction evidence="8">
        <text>(6S)-NADHX + ATP = ADP + phosphate + NADH + H(+)</text>
        <dbReference type="Rhea" id="RHEA:19017"/>
        <dbReference type="ChEBI" id="CHEBI:15378"/>
        <dbReference type="ChEBI" id="CHEBI:30616"/>
        <dbReference type="ChEBI" id="CHEBI:43474"/>
        <dbReference type="ChEBI" id="CHEBI:57945"/>
        <dbReference type="ChEBI" id="CHEBI:64074"/>
        <dbReference type="ChEBI" id="CHEBI:456216"/>
        <dbReference type="EC" id="4.2.1.93"/>
    </reaction>
</comment>
<comment type="similarity">
    <text evidence="8">Belongs to the NnrD/CARKD family.</text>
</comment>
<evidence type="ECO:0000256" key="6">
    <source>
        <dbReference type="ARBA" id="ARBA00023239"/>
    </source>
</evidence>
<dbReference type="NCBIfam" id="TIGR00196">
    <property type="entry name" value="yjeF_cterm"/>
    <property type="match status" value="1"/>
</dbReference>
<dbReference type="InterPro" id="IPR029056">
    <property type="entry name" value="Ribokinase-like"/>
</dbReference>
<dbReference type="PROSITE" id="PS51383">
    <property type="entry name" value="YJEF_C_3"/>
    <property type="match status" value="1"/>
</dbReference>
<dbReference type="Proteomes" id="UP000243579">
    <property type="component" value="Unassembled WGS sequence"/>
</dbReference>
<dbReference type="InterPro" id="IPR000631">
    <property type="entry name" value="CARKD"/>
</dbReference>
<keyword evidence="2 8" id="KW-0547">Nucleotide-binding</keyword>
<name>A0A1V9YG39_ACHHY</name>
<comment type="catalytic activity">
    <reaction evidence="7 8">
        <text>(6S)-NADPHX + ATP = ADP + phosphate + NADPH + H(+)</text>
        <dbReference type="Rhea" id="RHEA:32231"/>
        <dbReference type="ChEBI" id="CHEBI:15378"/>
        <dbReference type="ChEBI" id="CHEBI:30616"/>
        <dbReference type="ChEBI" id="CHEBI:43474"/>
        <dbReference type="ChEBI" id="CHEBI:57783"/>
        <dbReference type="ChEBI" id="CHEBI:64076"/>
        <dbReference type="ChEBI" id="CHEBI:456216"/>
        <dbReference type="EC" id="4.2.1.93"/>
    </reaction>
</comment>
<feature type="binding site" evidence="8">
    <location>
        <position position="231"/>
    </location>
    <ligand>
        <name>(6S)-NADPHX</name>
        <dbReference type="ChEBI" id="CHEBI:64076"/>
    </ligand>
</feature>
<organism evidence="10 11">
    <name type="scientific">Achlya hypogyna</name>
    <name type="common">Oomycete</name>
    <name type="synonym">Protoachlya hypogyna</name>
    <dbReference type="NCBI Taxonomy" id="1202772"/>
    <lineage>
        <taxon>Eukaryota</taxon>
        <taxon>Sar</taxon>
        <taxon>Stramenopiles</taxon>
        <taxon>Oomycota</taxon>
        <taxon>Saprolegniomycetes</taxon>
        <taxon>Saprolegniales</taxon>
        <taxon>Achlyaceae</taxon>
        <taxon>Achlya</taxon>
    </lineage>
</organism>
<keyword evidence="1 8" id="KW-0597">Phosphoprotein</keyword>
<dbReference type="SUPFAM" id="SSF53613">
    <property type="entry name" value="Ribokinase-like"/>
    <property type="match status" value="1"/>
</dbReference>
<evidence type="ECO:0000256" key="5">
    <source>
        <dbReference type="ARBA" id="ARBA00023027"/>
    </source>
</evidence>
<dbReference type="CDD" id="cd01171">
    <property type="entry name" value="YXKO-related"/>
    <property type="match status" value="1"/>
</dbReference>
<protein>
    <recommendedName>
        <fullName evidence="8">ATP-dependent (S)-NAD(P)H-hydrate dehydratase</fullName>
        <ecNumber evidence="8">4.2.1.93</ecNumber>
    </recommendedName>
    <alternativeName>
        <fullName evidence="8">ATP-dependent NAD(P)HX dehydratase</fullName>
    </alternativeName>
</protein>
<evidence type="ECO:0000313" key="10">
    <source>
        <dbReference type="EMBL" id="OQR84671.1"/>
    </source>
</evidence>
<dbReference type="EC" id="4.2.1.93" evidence="8"/>
<dbReference type="GO" id="GO:0046496">
    <property type="term" value="P:nicotinamide nucleotide metabolic process"/>
    <property type="evidence" value="ECO:0007669"/>
    <property type="project" value="UniProtKB-UniRule"/>
</dbReference>
<dbReference type="GO" id="GO:0047453">
    <property type="term" value="F:ATP-dependent NAD(P)H-hydrate dehydratase activity"/>
    <property type="evidence" value="ECO:0007669"/>
    <property type="project" value="UniProtKB-UniRule"/>
</dbReference>
<feature type="binding site" evidence="8">
    <location>
        <position position="107"/>
    </location>
    <ligand>
        <name>(6S)-NADPHX</name>
        <dbReference type="ChEBI" id="CHEBI:64076"/>
    </ligand>
</feature>
<evidence type="ECO:0000256" key="8">
    <source>
        <dbReference type="HAMAP-Rule" id="MF_03157"/>
    </source>
</evidence>
<comment type="cofactor">
    <cofactor evidence="8">
        <name>Mg(2+)</name>
        <dbReference type="ChEBI" id="CHEBI:18420"/>
    </cofactor>
</comment>